<keyword evidence="3 11" id="KW-0235">DNA replication</keyword>
<keyword evidence="9" id="KW-0413">Isomerase</keyword>
<dbReference type="SUPFAM" id="SSF52540">
    <property type="entry name" value="P-loop containing nucleoside triphosphate hydrolases"/>
    <property type="match status" value="1"/>
</dbReference>
<evidence type="ECO:0000256" key="6">
    <source>
        <dbReference type="ARBA" id="ARBA00022806"/>
    </source>
</evidence>
<keyword evidence="5 11" id="KW-0378">Hydrolase</keyword>
<evidence type="ECO:0000259" key="12">
    <source>
        <dbReference type="PROSITE" id="PS51199"/>
    </source>
</evidence>
<comment type="function">
    <text evidence="11">The main replicative DNA helicase, it participates in initiation and elongation during chromosome replication. Travels ahead of the DNA replisome, separating dsDNA into templates for DNA synthesis. A processive ATP-dependent 5'-3' DNA helicase it has DNA-dependent ATPase activity.</text>
</comment>
<dbReference type="PROSITE" id="PS51199">
    <property type="entry name" value="SF4_HELICASE"/>
    <property type="match status" value="1"/>
</dbReference>
<geneLocation type="plastid" evidence="13"/>
<evidence type="ECO:0000256" key="5">
    <source>
        <dbReference type="ARBA" id="ARBA00022801"/>
    </source>
</evidence>
<evidence type="ECO:0000256" key="2">
    <source>
        <dbReference type="ARBA" id="ARBA00022515"/>
    </source>
</evidence>
<dbReference type="InterPro" id="IPR016136">
    <property type="entry name" value="DNA_helicase_N/primase_C"/>
</dbReference>
<protein>
    <recommendedName>
        <fullName evidence="11">Replicative DNA helicase</fullName>
        <ecNumber evidence="11">5.6.2.3</ecNumber>
    </recommendedName>
</protein>
<dbReference type="SUPFAM" id="SSF48024">
    <property type="entry name" value="N-terminal domain of DnaB helicase"/>
    <property type="match status" value="1"/>
</dbReference>
<dbReference type="PANTHER" id="PTHR30153">
    <property type="entry name" value="REPLICATIVE DNA HELICASE DNAB"/>
    <property type="match status" value="1"/>
</dbReference>
<dbReference type="PANTHER" id="PTHR30153:SF2">
    <property type="entry name" value="REPLICATIVE DNA HELICASE"/>
    <property type="match status" value="1"/>
</dbReference>
<evidence type="ECO:0000313" key="13">
    <source>
        <dbReference type="EMBL" id="QYB18845.1"/>
    </source>
</evidence>
<keyword evidence="8 11" id="KW-0238">DNA-binding</keyword>
<feature type="domain" description="SF4 helicase" evidence="12">
    <location>
        <begin position="186"/>
        <end position="449"/>
    </location>
</feature>
<evidence type="ECO:0000256" key="4">
    <source>
        <dbReference type="ARBA" id="ARBA00022741"/>
    </source>
</evidence>
<dbReference type="EC" id="5.6.2.3" evidence="11"/>
<evidence type="ECO:0000256" key="3">
    <source>
        <dbReference type="ARBA" id="ARBA00022705"/>
    </source>
</evidence>
<name>A0A8F8SQZ9_9STRA</name>
<sequence>MQQINNNIKEQLLDYKYLPHNFLAEKITLNCLLINSEAVEITLETLPIEAFYFKNHQEIYKAIIFMHKNRISIDILTLFTFLQDNGLLQKIGGVNVLTDLISQIPNLIYLEEYLVLLSEKFIRRSLIRLGYEIINSSYITNIPLENILNEVENKLFNLTNNFKTQELFSSGELLSNIFFELKKKSLSPGLSGLSSGFSNLDLLTQGFQKSDLIIIAGRPSLGKTALGLTISLNVIRNSKLPVLFFSLEMSKEQIIYRLLNMETNISQLRLKSGKLHQSDWIKLNKMIKILSKLPFFIDDTFNLSIQIIRSKIKNLLFEQNQIGLIIIDYLQLIQNSNLKTDNRAQELSHITRALKIIAREFSVPIIALSQLSRNIENRMDKKPRLSDLRESGSIEQDADIVLMLYNHELNGKKKLNNQLIELILAKHRNGPTGNINILLNKKRTKFFNL</sequence>
<accession>A0A8F8SQZ9</accession>
<evidence type="ECO:0000256" key="1">
    <source>
        <dbReference type="ARBA" id="ARBA00008428"/>
    </source>
</evidence>
<dbReference type="Pfam" id="PF00772">
    <property type="entry name" value="DnaB"/>
    <property type="match status" value="1"/>
</dbReference>
<dbReference type="CDD" id="cd00984">
    <property type="entry name" value="DnaB_C"/>
    <property type="match status" value="1"/>
</dbReference>
<dbReference type="InterPro" id="IPR007694">
    <property type="entry name" value="DNA_helicase_DnaB-like_C"/>
</dbReference>
<keyword evidence="7 11" id="KW-0067">ATP-binding</keyword>
<comment type="similarity">
    <text evidence="1 11">Belongs to the helicase family. DnaB subfamily.</text>
</comment>
<comment type="catalytic activity">
    <reaction evidence="10 11">
        <text>ATP + H2O = ADP + phosphate + H(+)</text>
        <dbReference type="Rhea" id="RHEA:13065"/>
        <dbReference type="ChEBI" id="CHEBI:15377"/>
        <dbReference type="ChEBI" id="CHEBI:15378"/>
        <dbReference type="ChEBI" id="CHEBI:30616"/>
        <dbReference type="ChEBI" id="CHEBI:43474"/>
        <dbReference type="ChEBI" id="CHEBI:456216"/>
        <dbReference type="EC" id="5.6.2.3"/>
    </reaction>
</comment>
<dbReference type="InterPro" id="IPR027417">
    <property type="entry name" value="P-loop_NTPase"/>
</dbReference>
<dbReference type="Gene3D" id="1.10.860.10">
    <property type="entry name" value="DNAb Helicase, Chain A"/>
    <property type="match status" value="1"/>
</dbReference>
<dbReference type="SMART" id="SM00382">
    <property type="entry name" value="AAA"/>
    <property type="match status" value="1"/>
</dbReference>
<keyword evidence="4 11" id="KW-0547">Nucleotide-binding</keyword>
<dbReference type="EMBL" id="MZ365053">
    <property type="protein sequence ID" value="QYB18845.1"/>
    <property type="molecule type" value="Genomic_DNA"/>
</dbReference>
<reference evidence="13" key="1">
    <citation type="journal article" date="2021" name="Int. J. Mol. Sci.">
        <title>Extreme Enlargement of the Inverted Repeat Region in the Plastid Genomes of Diatoms from the Genus Climaconeis.</title>
        <authorList>
            <person name="Gastineau R."/>
            <person name="Davidovich N.A."/>
            <person name="Davidovich O.I."/>
            <person name="Lemieux C."/>
            <person name="Turmel M."/>
            <person name="Wrobel R.J."/>
            <person name="Witkowski A."/>
        </authorList>
    </citation>
    <scope>NUCLEOTIDE SEQUENCE</scope>
    <source>
        <strain evidence="13">SZCZ1890</strain>
    </source>
</reference>
<dbReference type="GO" id="GO:0016787">
    <property type="term" value="F:hydrolase activity"/>
    <property type="evidence" value="ECO:0007669"/>
    <property type="project" value="UniProtKB-KW"/>
</dbReference>
<dbReference type="GO" id="GO:0005829">
    <property type="term" value="C:cytosol"/>
    <property type="evidence" value="ECO:0007669"/>
    <property type="project" value="TreeGrafter"/>
</dbReference>
<evidence type="ECO:0000256" key="8">
    <source>
        <dbReference type="ARBA" id="ARBA00023125"/>
    </source>
</evidence>
<dbReference type="Gene3D" id="3.40.50.300">
    <property type="entry name" value="P-loop containing nucleotide triphosphate hydrolases"/>
    <property type="match status" value="1"/>
</dbReference>
<keyword evidence="6 11" id="KW-0347">Helicase</keyword>
<dbReference type="InterPro" id="IPR036185">
    <property type="entry name" value="DNA_heli_DnaB-like_N_sf"/>
</dbReference>
<keyword evidence="13" id="KW-0934">Plastid</keyword>
<dbReference type="GO" id="GO:0005524">
    <property type="term" value="F:ATP binding"/>
    <property type="evidence" value="ECO:0007669"/>
    <property type="project" value="UniProtKB-UniRule"/>
</dbReference>
<keyword evidence="2 11" id="KW-0639">Primosome</keyword>
<evidence type="ECO:0000256" key="11">
    <source>
        <dbReference type="RuleBase" id="RU362085"/>
    </source>
</evidence>
<dbReference type="GO" id="GO:0043139">
    <property type="term" value="F:5'-3' DNA helicase activity"/>
    <property type="evidence" value="ECO:0007669"/>
    <property type="project" value="UniProtKB-EC"/>
</dbReference>
<dbReference type="GO" id="GO:0006269">
    <property type="term" value="P:DNA replication, synthesis of primer"/>
    <property type="evidence" value="ECO:0007669"/>
    <property type="project" value="UniProtKB-UniRule"/>
</dbReference>
<dbReference type="NCBIfam" id="TIGR00665">
    <property type="entry name" value="DnaB"/>
    <property type="match status" value="1"/>
</dbReference>
<evidence type="ECO:0000256" key="10">
    <source>
        <dbReference type="ARBA" id="ARBA00048954"/>
    </source>
</evidence>
<dbReference type="Pfam" id="PF03796">
    <property type="entry name" value="DnaB_C"/>
    <property type="match status" value="1"/>
</dbReference>
<evidence type="ECO:0000256" key="9">
    <source>
        <dbReference type="ARBA" id="ARBA00023235"/>
    </source>
</evidence>
<dbReference type="GO" id="GO:0003677">
    <property type="term" value="F:DNA binding"/>
    <property type="evidence" value="ECO:0007669"/>
    <property type="project" value="UniProtKB-UniRule"/>
</dbReference>
<dbReference type="InterPro" id="IPR007692">
    <property type="entry name" value="DNA_helicase_DnaB"/>
</dbReference>
<organism evidence="13">
    <name type="scientific">Climaconeis sp</name>
    <dbReference type="NCBI Taxonomy" id="2846830"/>
    <lineage>
        <taxon>Eukaryota</taxon>
        <taxon>Sar</taxon>
        <taxon>Stramenopiles</taxon>
        <taxon>Ochrophyta</taxon>
        <taxon>Bacillariophyta</taxon>
        <taxon>Bacillariophyceae</taxon>
        <taxon>Bacillariophycidae</taxon>
        <taxon>Naviculales</taxon>
        <taxon>Berkeleyaceae</taxon>
        <taxon>Climaconeis</taxon>
    </lineage>
</organism>
<evidence type="ECO:0000256" key="7">
    <source>
        <dbReference type="ARBA" id="ARBA00022840"/>
    </source>
</evidence>
<proteinExistence type="inferred from homology"/>
<dbReference type="InterPro" id="IPR007693">
    <property type="entry name" value="DNA_helicase_DnaB-like_N"/>
</dbReference>
<gene>
    <name evidence="13" type="primary">dnaB</name>
</gene>
<dbReference type="AlphaFoldDB" id="A0A8F8SQZ9"/>
<dbReference type="InterPro" id="IPR003593">
    <property type="entry name" value="AAA+_ATPase"/>
</dbReference>